<dbReference type="Proteomes" id="UP000749559">
    <property type="component" value="Unassembled WGS sequence"/>
</dbReference>
<name>A0A8J1UKQ1_OWEFU</name>
<reference evidence="1" key="1">
    <citation type="submission" date="2022-03" db="EMBL/GenBank/DDBJ databases">
        <authorList>
            <person name="Martin C."/>
        </authorList>
    </citation>
    <scope>NUCLEOTIDE SEQUENCE</scope>
</reference>
<dbReference type="PANTHER" id="PTHR23320">
    <property type="entry name" value="MEMBRANE-SPANNING 4-DOMAINS SUBFAMILY A MS4A -RELATED"/>
    <property type="match status" value="1"/>
</dbReference>
<dbReference type="InterPro" id="IPR030417">
    <property type="entry name" value="MS4A"/>
</dbReference>
<dbReference type="AlphaFoldDB" id="A0A8J1UKQ1"/>
<protein>
    <submittedName>
        <fullName evidence="1">Uncharacterized protein</fullName>
    </submittedName>
</protein>
<dbReference type="PANTHER" id="PTHR23320:SF165">
    <property type="entry name" value="MARVEL DOMAIN-CONTAINING PROTEIN"/>
    <property type="match status" value="1"/>
</dbReference>
<evidence type="ECO:0000313" key="1">
    <source>
        <dbReference type="EMBL" id="CAH1788176.1"/>
    </source>
</evidence>
<dbReference type="OrthoDB" id="10042560at2759"/>
<sequence length="284" mass="30942">MGSKYKHLDKEYLVENGENDTVPHLPPGSPTHVTVQGTPVRATGDGHGIYMNNPPPINEGTIIPPPEGLDKSRPGFAETKVFKLSLLQICLGALAMILGITVLVTRTWTTGAGIFSGLFFCVTGIVGQSAARKKTNCTIVAYLVLNILAIILFAMTLITTAAIGITRDTRVMQVYDDDGVTTVGSVTNNTIESTSNTPITISHDFTTNPMSTTTHHWHFVRQNYPYRMVQHAILMLCGVLHFIMCILGSVFSGRAVCGKNANRPKIVYYVPVQKQQEMTDMSTA</sequence>
<evidence type="ECO:0000313" key="2">
    <source>
        <dbReference type="Proteomes" id="UP000749559"/>
    </source>
</evidence>
<accession>A0A8J1UKQ1</accession>
<keyword evidence="2" id="KW-1185">Reference proteome</keyword>
<comment type="caution">
    <text evidence="1">The sequence shown here is derived from an EMBL/GenBank/DDBJ whole genome shotgun (WGS) entry which is preliminary data.</text>
</comment>
<organism evidence="1 2">
    <name type="scientific">Owenia fusiformis</name>
    <name type="common">Polychaete worm</name>
    <dbReference type="NCBI Taxonomy" id="6347"/>
    <lineage>
        <taxon>Eukaryota</taxon>
        <taxon>Metazoa</taxon>
        <taxon>Spiralia</taxon>
        <taxon>Lophotrochozoa</taxon>
        <taxon>Annelida</taxon>
        <taxon>Polychaeta</taxon>
        <taxon>Sedentaria</taxon>
        <taxon>Canalipalpata</taxon>
        <taxon>Sabellida</taxon>
        <taxon>Oweniida</taxon>
        <taxon>Oweniidae</taxon>
        <taxon>Owenia</taxon>
    </lineage>
</organism>
<proteinExistence type="predicted"/>
<dbReference type="EMBL" id="CAIIXF020000007">
    <property type="protein sequence ID" value="CAH1788176.1"/>
    <property type="molecule type" value="Genomic_DNA"/>
</dbReference>
<gene>
    <name evidence="1" type="ORF">OFUS_LOCUS13758</name>
</gene>